<keyword evidence="2" id="KW-1185">Reference proteome</keyword>
<gene>
    <name evidence="1" type="ORF">D3230_06265</name>
</gene>
<sequence length="263" mass="29554">MTFAAELIGNEALRYLKFKLNDEYRLPDISDEIRPRALDLLTFAAHQLSLGHLMRAIWTVTSGATNLKASRPYIPKQRVADYTVGQLEVKLHDYLAPEHQLLEPYRADTRLPLSALTRVLFYEVIHADPLTYTLPELERSLPAPSDTYARELCRISIPDGEQARDALLATSHNWDGTLFRRALAEVENRTFEPCTPGCIHDRQPDRARQFGASFDKLISRIGADAASVALIELMRYANDDPETAAERPGDLLLTLVAQELGAL</sequence>
<name>A0ABS1SHF6_9MICO</name>
<evidence type="ECO:0000313" key="1">
    <source>
        <dbReference type="EMBL" id="MBL3678899.1"/>
    </source>
</evidence>
<protein>
    <submittedName>
        <fullName evidence="1">Uncharacterized protein</fullName>
    </submittedName>
</protein>
<comment type="caution">
    <text evidence="1">The sequence shown here is derived from an EMBL/GenBank/DDBJ whole genome shotgun (WGS) entry which is preliminary data.</text>
</comment>
<dbReference type="EMBL" id="QYAC01000003">
    <property type="protein sequence ID" value="MBL3678899.1"/>
    <property type="molecule type" value="Genomic_DNA"/>
</dbReference>
<proteinExistence type="predicted"/>
<dbReference type="Proteomes" id="UP001645859">
    <property type="component" value="Unassembled WGS sequence"/>
</dbReference>
<reference evidence="1 2" key="1">
    <citation type="submission" date="2018-09" db="EMBL/GenBank/DDBJ databases">
        <title>Comparative genomics of Leucobacter spp.</title>
        <authorList>
            <person name="Reis A.C."/>
            <person name="Kolvenbach B.A."/>
            <person name="Corvini P.F.X."/>
            <person name="Nunes O.C."/>
        </authorList>
    </citation>
    <scope>NUCLEOTIDE SEQUENCE [LARGE SCALE GENOMIC DNA]</scope>
    <source>
        <strain evidence="1 2">TAN 31504</strain>
    </source>
</reference>
<organism evidence="1 2">
    <name type="scientific">Leucobacter chromiireducens subsp. solipictus</name>
    <dbReference type="NCBI Taxonomy" id="398235"/>
    <lineage>
        <taxon>Bacteria</taxon>
        <taxon>Bacillati</taxon>
        <taxon>Actinomycetota</taxon>
        <taxon>Actinomycetes</taxon>
        <taxon>Micrococcales</taxon>
        <taxon>Microbacteriaceae</taxon>
        <taxon>Leucobacter</taxon>
    </lineage>
</organism>
<evidence type="ECO:0000313" key="2">
    <source>
        <dbReference type="Proteomes" id="UP001645859"/>
    </source>
</evidence>
<accession>A0ABS1SHF6</accession>